<dbReference type="InterPro" id="IPR004036">
    <property type="entry name" value="Endonuclease-III-like_CS2"/>
</dbReference>
<comment type="similarity">
    <text evidence="3 14">Belongs to the Nth/MutY family.</text>
</comment>
<sequence>MSAGGDISDSIANSFATRLIRWQREHGRHHLPWQNTRDAYPIWLSEIMLQQTQVGTVIPYYRRFLQCFPDIQSLASASLDEVMVQWSGLGYYSRARNLHKAAQRIVGEHGGIFPEEVDIIRQLPGIGRSTAAAIAVFAFGKRAAILDGNVKRILSRCFGIEGYPGEKQVEAQLWQKAEALLPKRDESPIERDIEAYTQALMDLGATICTRARPRCVSCPLRLECIAFRDNRAGSLPTPRPRKILPEREVVLLLMVVQGKILLEKRPSAGIWGTLWSLPEVGMNENVIEYCLRFGINVRPISQMEALTHTFTHFRLRIYPLILQVISPPPDDLAPEALSQPGNPCVWMRAEDTLKAAIPSPVRKVLLQYASQTEPLEILAMADN</sequence>
<dbReference type="PANTHER" id="PTHR42944:SF1">
    <property type="entry name" value="ADENINE DNA GLYCOSYLASE"/>
    <property type="match status" value="1"/>
</dbReference>
<dbReference type="EC" id="3.2.2.31" evidence="4 14"/>
<name>A0A1H8NT09_9PROT</name>
<evidence type="ECO:0000256" key="2">
    <source>
        <dbReference type="ARBA" id="ARBA00002933"/>
    </source>
</evidence>
<evidence type="ECO:0000256" key="7">
    <source>
        <dbReference type="ARBA" id="ARBA00022723"/>
    </source>
</evidence>
<evidence type="ECO:0000256" key="6">
    <source>
        <dbReference type="ARBA" id="ARBA00022485"/>
    </source>
</evidence>
<dbReference type="GO" id="GO:0035485">
    <property type="term" value="F:adenine/guanine mispair binding"/>
    <property type="evidence" value="ECO:0007669"/>
    <property type="project" value="TreeGrafter"/>
</dbReference>
<dbReference type="PROSITE" id="PS00764">
    <property type="entry name" value="ENDONUCLEASE_III_1"/>
    <property type="match status" value="1"/>
</dbReference>
<keyword evidence="7" id="KW-0479">Metal-binding</keyword>
<keyword evidence="11" id="KW-0411">Iron-sulfur</keyword>
<evidence type="ECO:0000256" key="4">
    <source>
        <dbReference type="ARBA" id="ARBA00012045"/>
    </source>
</evidence>
<dbReference type="Pfam" id="PF00730">
    <property type="entry name" value="HhH-GPD"/>
    <property type="match status" value="1"/>
</dbReference>
<dbReference type="Proteomes" id="UP000183898">
    <property type="component" value="Unassembled WGS sequence"/>
</dbReference>
<keyword evidence="12" id="KW-0234">DNA repair</keyword>
<dbReference type="InterPro" id="IPR044298">
    <property type="entry name" value="MIG/MutY"/>
</dbReference>
<evidence type="ECO:0000256" key="3">
    <source>
        <dbReference type="ARBA" id="ARBA00008343"/>
    </source>
</evidence>
<dbReference type="GO" id="GO:0034039">
    <property type="term" value="F:8-oxo-7,8-dihydroguanine DNA N-glycosylase activity"/>
    <property type="evidence" value="ECO:0007669"/>
    <property type="project" value="TreeGrafter"/>
</dbReference>
<keyword evidence="6" id="KW-0004">4Fe-4S</keyword>
<protein>
    <recommendedName>
        <fullName evidence="5 14">Adenine DNA glycosylase</fullName>
        <ecNumber evidence="4 14">3.2.2.31</ecNumber>
    </recommendedName>
</protein>
<dbReference type="NCBIfam" id="TIGR01084">
    <property type="entry name" value="mutY"/>
    <property type="match status" value="1"/>
</dbReference>
<comment type="catalytic activity">
    <reaction evidence="1 14">
        <text>Hydrolyzes free adenine bases from 7,8-dihydro-8-oxoguanine:adenine mismatched double-stranded DNA, leaving an apurinic site.</text>
        <dbReference type="EC" id="3.2.2.31"/>
    </reaction>
</comment>
<dbReference type="InterPro" id="IPR023170">
    <property type="entry name" value="HhH_base_excis_C"/>
</dbReference>
<dbReference type="InterPro" id="IPR005760">
    <property type="entry name" value="A/G_AdeGlyc_MutY"/>
</dbReference>
<dbReference type="GO" id="GO:0051539">
    <property type="term" value="F:4 iron, 4 sulfur cluster binding"/>
    <property type="evidence" value="ECO:0007669"/>
    <property type="project" value="UniProtKB-UniRule"/>
</dbReference>
<dbReference type="SUPFAM" id="SSF55811">
    <property type="entry name" value="Nudix"/>
    <property type="match status" value="1"/>
</dbReference>
<keyword evidence="8 14" id="KW-0227">DNA damage</keyword>
<evidence type="ECO:0000256" key="9">
    <source>
        <dbReference type="ARBA" id="ARBA00022801"/>
    </source>
</evidence>
<feature type="domain" description="HhH-GPD" evidence="15">
    <location>
        <begin position="48"/>
        <end position="206"/>
    </location>
</feature>
<evidence type="ECO:0000259" key="15">
    <source>
        <dbReference type="SMART" id="SM00478"/>
    </source>
</evidence>
<evidence type="ECO:0000256" key="1">
    <source>
        <dbReference type="ARBA" id="ARBA00000843"/>
    </source>
</evidence>
<keyword evidence="10 14" id="KW-0408">Iron</keyword>
<evidence type="ECO:0000256" key="8">
    <source>
        <dbReference type="ARBA" id="ARBA00022763"/>
    </source>
</evidence>
<evidence type="ECO:0000256" key="5">
    <source>
        <dbReference type="ARBA" id="ARBA00022023"/>
    </source>
</evidence>
<dbReference type="Gene3D" id="1.10.1670.10">
    <property type="entry name" value="Helix-hairpin-Helix base-excision DNA repair enzymes (C-terminal)"/>
    <property type="match status" value="1"/>
</dbReference>
<keyword evidence="13 14" id="KW-0326">Glycosidase</keyword>
<dbReference type="GO" id="GO:0032357">
    <property type="term" value="F:oxidized purine DNA binding"/>
    <property type="evidence" value="ECO:0007669"/>
    <property type="project" value="TreeGrafter"/>
</dbReference>
<dbReference type="InterPro" id="IPR003265">
    <property type="entry name" value="HhH-GPD_domain"/>
</dbReference>
<dbReference type="SMART" id="SM00478">
    <property type="entry name" value="ENDO3c"/>
    <property type="match status" value="1"/>
</dbReference>
<evidence type="ECO:0000256" key="14">
    <source>
        <dbReference type="RuleBase" id="RU365096"/>
    </source>
</evidence>
<dbReference type="InterPro" id="IPR029119">
    <property type="entry name" value="MutY_C"/>
</dbReference>
<accession>A0A1H8NT09</accession>
<evidence type="ECO:0000313" key="16">
    <source>
        <dbReference type="EMBL" id="SEO32478.1"/>
    </source>
</evidence>
<dbReference type="GO" id="GO:0006298">
    <property type="term" value="P:mismatch repair"/>
    <property type="evidence" value="ECO:0007669"/>
    <property type="project" value="TreeGrafter"/>
</dbReference>
<dbReference type="EMBL" id="FOCT01000017">
    <property type="protein sequence ID" value="SEO32478.1"/>
    <property type="molecule type" value="Genomic_DNA"/>
</dbReference>
<evidence type="ECO:0000256" key="10">
    <source>
        <dbReference type="ARBA" id="ARBA00023004"/>
    </source>
</evidence>
<dbReference type="FunFam" id="1.10.340.30:FF:000002">
    <property type="entry name" value="Adenine DNA glycosylase"/>
    <property type="match status" value="1"/>
</dbReference>
<dbReference type="RefSeq" id="WP_074748943.1">
    <property type="nucleotide sequence ID" value="NZ_FOCT01000017.1"/>
</dbReference>
<evidence type="ECO:0000256" key="11">
    <source>
        <dbReference type="ARBA" id="ARBA00023014"/>
    </source>
</evidence>
<gene>
    <name evidence="16" type="ORF">SAMN05216404_11760</name>
</gene>
<comment type="function">
    <text evidence="2">Adenine glycosylase active on G-A mispairs. MutY also corrects error-prone DNA synthesis past GO lesions which are due to the oxidatively damaged form of guanine: 7,8-dihydro-8-oxoguanine (8-oxo-dGTP).</text>
</comment>
<evidence type="ECO:0000256" key="12">
    <source>
        <dbReference type="ARBA" id="ARBA00023204"/>
    </source>
</evidence>
<evidence type="ECO:0000313" key="17">
    <source>
        <dbReference type="Proteomes" id="UP000183898"/>
    </source>
</evidence>
<evidence type="ECO:0000256" key="13">
    <source>
        <dbReference type="ARBA" id="ARBA00023295"/>
    </source>
</evidence>
<proteinExistence type="inferred from homology"/>
<dbReference type="Gene3D" id="3.90.79.10">
    <property type="entry name" value="Nucleoside Triphosphate Pyrophosphohydrolase"/>
    <property type="match status" value="1"/>
</dbReference>
<dbReference type="PROSITE" id="PS01155">
    <property type="entry name" value="ENDONUCLEASE_III_2"/>
    <property type="match status" value="1"/>
</dbReference>
<dbReference type="GO" id="GO:0046872">
    <property type="term" value="F:metal ion binding"/>
    <property type="evidence" value="ECO:0007669"/>
    <property type="project" value="UniProtKB-UniRule"/>
</dbReference>
<dbReference type="GO" id="GO:0006284">
    <property type="term" value="P:base-excision repair"/>
    <property type="evidence" value="ECO:0007669"/>
    <property type="project" value="UniProtKB-UniRule"/>
</dbReference>
<keyword evidence="9" id="KW-0378">Hydrolase</keyword>
<dbReference type="CDD" id="cd03431">
    <property type="entry name" value="NUDIX_DNA_Glycosylase_C-MutY"/>
    <property type="match status" value="1"/>
</dbReference>
<dbReference type="GO" id="GO:0000701">
    <property type="term" value="F:purine-specific mismatch base pair DNA N-glycosylase activity"/>
    <property type="evidence" value="ECO:0007669"/>
    <property type="project" value="UniProtKB-EC"/>
</dbReference>
<dbReference type="InterPro" id="IPR011257">
    <property type="entry name" value="DNA_glycosylase"/>
</dbReference>
<dbReference type="InterPro" id="IPR015797">
    <property type="entry name" value="NUDIX_hydrolase-like_dom_sf"/>
</dbReference>
<dbReference type="Gene3D" id="1.10.340.30">
    <property type="entry name" value="Hypothetical protein, domain 2"/>
    <property type="match status" value="1"/>
</dbReference>
<comment type="cofactor">
    <cofactor evidence="14">
        <name>[4Fe-4S] cluster</name>
        <dbReference type="ChEBI" id="CHEBI:49883"/>
    </cofactor>
    <text evidence="14">Binds 1 [4Fe-4S] cluster.</text>
</comment>
<dbReference type="PANTHER" id="PTHR42944">
    <property type="entry name" value="ADENINE DNA GLYCOSYLASE"/>
    <property type="match status" value="1"/>
</dbReference>
<dbReference type="AlphaFoldDB" id="A0A1H8NT09"/>
<reference evidence="16 17" key="1">
    <citation type="submission" date="2016-10" db="EMBL/GenBank/DDBJ databases">
        <authorList>
            <person name="de Groot N.N."/>
        </authorList>
    </citation>
    <scope>NUCLEOTIDE SEQUENCE [LARGE SCALE GENOMIC DNA]</scope>
    <source>
        <strain evidence="16 17">Nl18</strain>
    </source>
</reference>
<dbReference type="Pfam" id="PF14815">
    <property type="entry name" value="NUDIX_4"/>
    <property type="match status" value="1"/>
</dbReference>
<dbReference type="SUPFAM" id="SSF48150">
    <property type="entry name" value="DNA-glycosylase"/>
    <property type="match status" value="1"/>
</dbReference>
<dbReference type="InterPro" id="IPR004035">
    <property type="entry name" value="Endouclease-III_FeS-bd_BS"/>
</dbReference>
<dbReference type="CDD" id="cd00056">
    <property type="entry name" value="ENDO3c"/>
    <property type="match status" value="1"/>
</dbReference>
<organism evidence="16 17">
    <name type="scientific">Nitrosospira multiformis</name>
    <dbReference type="NCBI Taxonomy" id="1231"/>
    <lineage>
        <taxon>Bacteria</taxon>
        <taxon>Pseudomonadati</taxon>
        <taxon>Pseudomonadota</taxon>
        <taxon>Betaproteobacteria</taxon>
        <taxon>Nitrosomonadales</taxon>
        <taxon>Nitrosomonadaceae</taxon>
        <taxon>Nitrosospira</taxon>
    </lineage>
</organism>